<name>A0A2P4PBP1_RHIID</name>
<organism evidence="1 2">
    <name type="scientific">Rhizophagus irregularis (strain DAOM 181602 / DAOM 197198 / MUCL 43194)</name>
    <name type="common">Arbuscular mycorrhizal fungus</name>
    <name type="synonym">Glomus intraradices</name>
    <dbReference type="NCBI Taxonomy" id="747089"/>
    <lineage>
        <taxon>Eukaryota</taxon>
        <taxon>Fungi</taxon>
        <taxon>Fungi incertae sedis</taxon>
        <taxon>Mucoromycota</taxon>
        <taxon>Glomeromycotina</taxon>
        <taxon>Glomeromycetes</taxon>
        <taxon>Glomerales</taxon>
        <taxon>Glomeraceae</taxon>
        <taxon>Rhizophagus</taxon>
    </lineage>
</organism>
<gene>
    <name evidence="1" type="ORF">GLOIN_2v1692017</name>
</gene>
<dbReference type="Proteomes" id="UP000018888">
    <property type="component" value="Unassembled WGS sequence"/>
</dbReference>
<dbReference type="AlphaFoldDB" id="A0A2P4PBP1"/>
<protein>
    <submittedName>
        <fullName evidence="1">Uncharacterized protein</fullName>
    </submittedName>
</protein>
<keyword evidence="2" id="KW-1185">Reference proteome</keyword>
<reference evidence="1 2" key="1">
    <citation type="journal article" date="2013" name="Proc. Natl. Acad. Sci. U.S.A.">
        <title>Genome of an arbuscular mycorrhizal fungus provides insight into the oldest plant symbiosis.</title>
        <authorList>
            <person name="Tisserant E."/>
            <person name="Malbreil M."/>
            <person name="Kuo A."/>
            <person name="Kohler A."/>
            <person name="Symeonidi A."/>
            <person name="Balestrini R."/>
            <person name="Charron P."/>
            <person name="Duensing N."/>
            <person name="Frei Dit Frey N."/>
            <person name="Gianinazzi-Pearson V."/>
            <person name="Gilbert L.B."/>
            <person name="Handa Y."/>
            <person name="Herr J.R."/>
            <person name="Hijri M."/>
            <person name="Koul R."/>
            <person name="Kawaguchi M."/>
            <person name="Krajinski F."/>
            <person name="Lammers P.J."/>
            <person name="Masclaux F.G."/>
            <person name="Murat C."/>
            <person name="Morin E."/>
            <person name="Ndikumana S."/>
            <person name="Pagni M."/>
            <person name="Petitpierre D."/>
            <person name="Requena N."/>
            <person name="Rosikiewicz P."/>
            <person name="Riley R."/>
            <person name="Saito K."/>
            <person name="San Clemente H."/>
            <person name="Shapiro H."/>
            <person name="van Tuinen D."/>
            <person name="Becard G."/>
            <person name="Bonfante P."/>
            <person name="Paszkowski U."/>
            <person name="Shachar-Hill Y.Y."/>
            <person name="Tuskan G.A."/>
            <person name="Young P.W."/>
            <person name="Sanders I.R."/>
            <person name="Henrissat B."/>
            <person name="Rensing S.A."/>
            <person name="Grigoriev I.V."/>
            <person name="Corradi N."/>
            <person name="Roux C."/>
            <person name="Martin F."/>
        </authorList>
    </citation>
    <scope>NUCLEOTIDE SEQUENCE [LARGE SCALE GENOMIC DNA]</scope>
    <source>
        <strain evidence="1 2">DAOM 197198</strain>
    </source>
</reference>
<sequence>MNIFIITITMHVDSFSLNGHIEITNIQMPESLKLKSPASKNLVLYTTKLYCKGHSIVIKKILILSYNCEEKKQIRFIRF</sequence>
<proteinExistence type="predicted"/>
<comment type="caution">
    <text evidence="1">The sequence shown here is derived from an EMBL/GenBank/DDBJ whole genome shotgun (WGS) entry which is preliminary data.</text>
</comment>
<evidence type="ECO:0000313" key="2">
    <source>
        <dbReference type="Proteomes" id="UP000018888"/>
    </source>
</evidence>
<evidence type="ECO:0000313" key="1">
    <source>
        <dbReference type="EMBL" id="POG62814.1"/>
    </source>
</evidence>
<accession>A0A2P4PBP1</accession>
<reference evidence="1 2" key="2">
    <citation type="journal article" date="2018" name="New Phytol.">
        <title>High intraspecific genome diversity in the model arbuscular mycorrhizal symbiont Rhizophagus irregularis.</title>
        <authorList>
            <person name="Chen E.C.H."/>
            <person name="Morin E."/>
            <person name="Beaudet D."/>
            <person name="Noel J."/>
            <person name="Yildirir G."/>
            <person name="Ndikumana S."/>
            <person name="Charron P."/>
            <person name="St-Onge C."/>
            <person name="Giorgi J."/>
            <person name="Kruger M."/>
            <person name="Marton T."/>
            <person name="Ropars J."/>
            <person name="Grigoriev I.V."/>
            <person name="Hainaut M."/>
            <person name="Henrissat B."/>
            <person name="Roux C."/>
            <person name="Martin F."/>
            <person name="Corradi N."/>
        </authorList>
    </citation>
    <scope>NUCLEOTIDE SEQUENCE [LARGE SCALE GENOMIC DNA]</scope>
    <source>
        <strain evidence="1 2">DAOM 197198</strain>
    </source>
</reference>
<dbReference type="EMBL" id="AUPC02000287">
    <property type="protein sequence ID" value="POG62814.1"/>
    <property type="molecule type" value="Genomic_DNA"/>
</dbReference>